<keyword evidence="16" id="KW-1185">Reference proteome</keyword>
<dbReference type="HAMAP" id="MF_00409">
    <property type="entry name" value="LpxK"/>
    <property type="match status" value="1"/>
</dbReference>
<comment type="catalytic activity">
    <reaction evidence="13">
        <text>a lipid A disaccharide + ATP = a lipid IVA + ADP + H(+)</text>
        <dbReference type="Rhea" id="RHEA:67840"/>
        <dbReference type="ChEBI" id="CHEBI:15378"/>
        <dbReference type="ChEBI" id="CHEBI:30616"/>
        <dbReference type="ChEBI" id="CHEBI:176343"/>
        <dbReference type="ChEBI" id="CHEBI:176425"/>
        <dbReference type="ChEBI" id="CHEBI:456216"/>
        <dbReference type="EC" id="2.7.1.130"/>
    </reaction>
</comment>
<reference evidence="14 16" key="1">
    <citation type="submission" date="2016-02" db="EMBL/GenBank/DDBJ databases">
        <authorList>
            <person name="Holder M.E."/>
            <person name="Ajami N.J."/>
            <person name="Petrosino J.F."/>
        </authorList>
    </citation>
    <scope>NUCLEOTIDE SEQUENCE [LARGE SCALE GENOMIC DNA]</scope>
    <source>
        <strain evidence="14 16">CCUG 32990</strain>
    </source>
</reference>
<evidence type="ECO:0000256" key="3">
    <source>
        <dbReference type="ARBA" id="ARBA00012071"/>
    </source>
</evidence>
<dbReference type="EMBL" id="LT906449">
    <property type="protein sequence ID" value="SNV16890.1"/>
    <property type="molecule type" value="Genomic_DNA"/>
</dbReference>
<evidence type="ECO:0000313" key="15">
    <source>
        <dbReference type="EMBL" id="SNV16890.1"/>
    </source>
</evidence>
<sequence length="332" mass="38332">MKLIRYILFPFALLYGVVIRLRHWCYDCGIFRSVSFDIPTICVGNVSVGGTGKTPMVEYLIRQLRGTHKVGVLSRGYKRQRKGFVLAEESSTVYDLGDEPFQFWRKFPEIHLAVDANRVEGIERLIALDNPPDIVILDDAFQHRKVKAKINIVLTAYGHLFSDDWLLPTGNLRDIVARVRVADVVVVTKCPEELSEEERVRITKKLQQRKDQIVVFAEIAYGKEVLSKEAHYPLDTFLEKTFTLVTGIANPAPLLRFLREKKAQFKHLQFADHHTFSKDEISKLEKEERILTTEKDFVRLEGQLNNVYSLPIEMKFLTERDQKMFGTVFDGL</sequence>
<dbReference type="InterPro" id="IPR003758">
    <property type="entry name" value="LpxK"/>
</dbReference>
<evidence type="ECO:0000256" key="13">
    <source>
        <dbReference type="HAMAP-Rule" id="MF_00409"/>
    </source>
</evidence>
<comment type="pathway">
    <text evidence="2 13">Glycolipid biosynthesis; lipid IV(A) biosynthesis; lipid IV(A) from (3R)-3-hydroxytetradecanoyl-[acyl-carrier-protein] and UDP-N-acetyl-alpha-D-glucosamine: step 6/6.</text>
</comment>
<dbReference type="Proteomes" id="UP000215539">
    <property type="component" value="Chromosome 1"/>
</dbReference>
<dbReference type="NCBIfam" id="TIGR00682">
    <property type="entry name" value="lpxK"/>
    <property type="match status" value="1"/>
</dbReference>
<dbReference type="PANTHER" id="PTHR42724:SF1">
    <property type="entry name" value="TETRAACYLDISACCHARIDE 4'-KINASE, MITOCHONDRIAL-RELATED"/>
    <property type="match status" value="1"/>
</dbReference>
<keyword evidence="11 13" id="KW-0443">Lipid metabolism</keyword>
<dbReference type="AlphaFoldDB" id="A0AAX2H1A1"/>
<name>A0AAX2H1A1_9FLAO</name>
<dbReference type="InterPro" id="IPR027417">
    <property type="entry name" value="P-loop_NTPase"/>
</dbReference>
<protein>
    <recommendedName>
        <fullName evidence="4 13">Tetraacyldisaccharide 4'-kinase</fullName>
        <ecNumber evidence="3 13">2.7.1.130</ecNumber>
    </recommendedName>
    <alternativeName>
        <fullName evidence="12 13">Lipid A 4'-kinase</fullName>
    </alternativeName>
</protein>
<comment type="similarity">
    <text evidence="13">Belongs to the LpxK family.</text>
</comment>
<evidence type="ECO:0000313" key="14">
    <source>
        <dbReference type="EMBL" id="AMD85591.1"/>
    </source>
</evidence>
<evidence type="ECO:0000256" key="4">
    <source>
        <dbReference type="ARBA" id="ARBA00016436"/>
    </source>
</evidence>
<dbReference type="GO" id="GO:0009244">
    <property type="term" value="P:lipopolysaccharide core region biosynthetic process"/>
    <property type="evidence" value="ECO:0007669"/>
    <property type="project" value="TreeGrafter"/>
</dbReference>
<dbReference type="RefSeq" id="WP_066430335.1">
    <property type="nucleotide sequence ID" value="NZ_CP014227.1"/>
</dbReference>
<dbReference type="SUPFAM" id="SSF52540">
    <property type="entry name" value="P-loop containing nucleoside triphosphate hydrolases"/>
    <property type="match status" value="1"/>
</dbReference>
<keyword evidence="9 13" id="KW-0418">Kinase</keyword>
<dbReference type="Pfam" id="PF02606">
    <property type="entry name" value="LpxK"/>
    <property type="match status" value="1"/>
</dbReference>
<comment type="function">
    <text evidence="1 13">Transfers the gamma-phosphate of ATP to the 4'-position of a tetraacyldisaccharide 1-phosphate intermediate (termed DS-1-P) to form tetraacyldisaccharide 1,4'-bis-phosphate (lipid IVA).</text>
</comment>
<dbReference type="KEGG" id="chg:AXF12_08755"/>
<keyword evidence="10 13" id="KW-0067">ATP-binding</keyword>
<gene>
    <name evidence="13 15" type="primary">lpxK</name>
    <name evidence="14" type="ORF">AXF12_08755</name>
    <name evidence="15" type="ORF">SAMEA44541418_02412</name>
</gene>
<evidence type="ECO:0000313" key="17">
    <source>
        <dbReference type="Proteomes" id="UP000215539"/>
    </source>
</evidence>
<evidence type="ECO:0000256" key="10">
    <source>
        <dbReference type="ARBA" id="ARBA00022840"/>
    </source>
</evidence>
<evidence type="ECO:0000256" key="9">
    <source>
        <dbReference type="ARBA" id="ARBA00022777"/>
    </source>
</evidence>
<dbReference type="EMBL" id="CP014227">
    <property type="protein sequence ID" value="AMD85591.1"/>
    <property type="molecule type" value="Genomic_DNA"/>
</dbReference>
<dbReference type="GO" id="GO:0009029">
    <property type="term" value="F:lipid-A 4'-kinase activity"/>
    <property type="evidence" value="ECO:0007669"/>
    <property type="project" value="UniProtKB-UniRule"/>
</dbReference>
<dbReference type="PANTHER" id="PTHR42724">
    <property type="entry name" value="TETRAACYLDISACCHARIDE 4'-KINASE"/>
    <property type="match status" value="1"/>
</dbReference>
<dbReference type="Proteomes" id="UP000065822">
    <property type="component" value="Chromosome"/>
</dbReference>
<feature type="binding site" evidence="13">
    <location>
        <begin position="47"/>
        <end position="54"/>
    </location>
    <ligand>
        <name>ATP</name>
        <dbReference type="ChEBI" id="CHEBI:30616"/>
    </ligand>
</feature>
<evidence type="ECO:0000256" key="5">
    <source>
        <dbReference type="ARBA" id="ARBA00022516"/>
    </source>
</evidence>
<organism evidence="15 17">
    <name type="scientific">Capnocytophaga haemolytica</name>
    <dbReference type="NCBI Taxonomy" id="45243"/>
    <lineage>
        <taxon>Bacteria</taxon>
        <taxon>Pseudomonadati</taxon>
        <taxon>Bacteroidota</taxon>
        <taxon>Flavobacteriia</taxon>
        <taxon>Flavobacteriales</taxon>
        <taxon>Flavobacteriaceae</taxon>
        <taxon>Capnocytophaga</taxon>
    </lineage>
</organism>
<evidence type="ECO:0000256" key="6">
    <source>
        <dbReference type="ARBA" id="ARBA00022556"/>
    </source>
</evidence>
<evidence type="ECO:0000313" key="16">
    <source>
        <dbReference type="Proteomes" id="UP000065822"/>
    </source>
</evidence>
<evidence type="ECO:0000256" key="8">
    <source>
        <dbReference type="ARBA" id="ARBA00022741"/>
    </source>
</evidence>
<keyword evidence="6 13" id="KW-0441">Lipid A biosynthesis</keyword>
<evidence type="ECO:0000256" key="2">
    <source>
        <dbReference type="ARBA" id="ARBA00004870"/>
    </source>
</evidence>
<proteinExistence type="inferred from homology"/>
<keyword evidence="8 13" id="KW-0547">Nucleotide-binding</keyword>
<accession>A0AAX2H1A1</accession>
<evidence type="ECO:0000256" key="12">
    <source>
        <dbReference type="ARBA" id="ARBA00029757"/>
    </source>
</evidence>
<dbReference type="GO" id="GO:0005524">
    <property type="term" value="F:ATP binding"/>
    <property type="evidence" value="ECO:0007669"/>
    <property type="project" value="UniProtKB-UniRule"/>
</dbReference>
<reference evidence="15 17" key="2">
    <citation type="submission" date="2017-06" db="EMBL/GenBank/DDBJ databases">
        <authorList>
            <consortium name="Pathogen Informatics"/>
        </authorList>
    </citation>
    <scope>NUCLEOTIDE SEQUENCE [LARGE SCALE GENOMIC DNA]</scope>
    <source>
        <strain evidence="15 17">NCTC12947</strain>
    </source>
</reference>
<evidence type="ECO:0000256" key="1">
    <source>
        <dbReference type="ARBA" id="ARBA00002274"/>
    </source>
</evidence>
<keyword evidence="5 13" id="KW-0444">Lipid biosynthesis</keyword>
<dbReference type="GO" id="GO:0005886">
    <property type="term" value="C:plasma membrane"/>
    <property type="evidence" value="ECO:0007669"/>
    <property type="project" value="TreeGrafter"/>
</dbReference>
<evidence type="ECO:0000256" key="11">
    <source>
        <dbReference type="ARBA" id="ARBA00023098"/>
    </source>
</evidence>
<dbReference type="GO" id="GO:0009245">
    <property type="term" value="P:lipid A biosynthetic process"/>
    <property type="evidence" value="ECO:0007669"/>
    <property type="project" value="UniProtKB-UniRule"/>
</dbReference>
<dbReference type="EC" id="2.7.1.130" evidence="3 13"/>
<evidence type="ECO:0000256" key="7">
    <source>
        <dbReference type="ARBA" id="ARBA00022679"/>
    </source>
</evidence>
<keyword evidence="7 13" id="KW-0808">Transferase</keyword>